<feature type="domain" description="Trs120/TRAPPC9 TPR region" evidence="5">
    <location>
        <begin position="451"/>
        <end position="762"/>
    </location>
</feature>
<feature type="compositionally biased region" description="Basic and acidic residues" evidence="3">
    <location>
        <begin position="317"/>
        <end position="334"/>
    </location>
</feature>
<dbReference type="PANTHER" id="PTHR21512">
    <property type="entry name" value="TRAFFICKING PROTEIN PARTICLE COMPLEX SUBUNIT 9"/>
    <property type="match status" value="1"/>
</dbReference>
<dbReference type="GO" id="GO:0005802">
    <property type="term" value="C:trans-Golgi network"/>
    <property type="evidence" value="ECO:0007669"/>
    <property type="project" value="TreeGrafter"/>
</dbReference>
<dbReference type="InterPro" id="IPR058568">
    <property type="entry name" value="Ig_TRAPPC9_Trs120_4th"/>
</dbReference>
<dbReference type="Pfam" id="PF26254">
    <property type="entry name" value="Ig_TRAPPC9-Trs120_1st"/>
    <property type="match status" value="1"/>
</dbReference>
<feature type="compositionally biased region" description="Low complexity" evidence="3">
    <location>
        <begin position="268"/>
        <end position="290"/>
    </location>
</feature>
<dbReference type="GeneID" id="68349842"/>
<sequence length="1413" mass="155359">MSLDPLLPIAPARVKALLLPLGKLRADKFASFADRLRAEHVVQLRDISPDGRPNRNMFSPLAYPDGAMLYDLITHVPPPSHLSLSPFDLYREPLAVIAVADGTELQDASFSKRHSASGAATTITEKNIRALYQELEDVRDVYPKALVHQAIVFDYVPPTNTGIPMPEGIIDVPPVEDCKRTTMKTVMCNISSMLLAEMTTLARSFEAMTLIESPGHPGNSVYANGRAFGAGGALENGISRRNSQFSLPHHSSRPSSAAGLDNTRHSRLSMPPMASRPPLSSSSSMPARPSTPVKSSLSNIAMSPDDGHSVSGSVHSSPEHKSVRSDADKSRDRVTVQGFGPGGANDRWRLKGKGRTSVVIGSMYLQAGRWSDSLKELAEAAATARSVNDHIWHGKALELILVNLFLLAWSKLEFQVPAILMPSRERSASLPALKSDPEVADSTEPKYRRDLQNIIPELLERIVGLYSRISAEHLPPLPLSEATIRFSKILTAMHLCGGRLDQRALDIIVCSTHTPERLTTSPRLNISPPRQHIVNFLFRAFPSSAAELLTPADRASVLSGMASVLGSLGYHRKKAMVIRELVSVLIGGLVEARTRGAAEAGVHPAAGLVSLAPGGDGNSGGVALDLGEGDIEHGLEAFLELLCKSYGIVGFETHEKKDGVSPGTLDDSDEAAVARILDQSSTRFFGFTSIKLNILRACINFSEALPDFNGVLKFSSDLLRTGGSGIAPGPRREDAAPMIHRDEQVRLTTNVSRTASLAQRIGMGHLTAEYWDEFLVRSVVLEPLPNTRTPIPHARSVLPGATAGRASQDVNPFIYNPFLKEPDEVAAQNLVAGELATFRVTLQNTYDIEVEIESIRLCTEGVDFEALTESAFLGPYRSQIIRLKGRPREAGSITVTGAMVKVRGCRERRFPIFTKAWTPSMQDKIKAKGMIALEDGDNTTKPTEEAFAPKRLSLNVIQAQPLVVVKSTTLPQSSVMILEGERQVFSVTIQNTSATPVDFILFSFKDSTQAPLQEALGKRDATPAELYEYELILTRRQALRLPRSDQGRNIAPGGEATFEFEILGKPGLTHATIQADYTYLGVPRDEVTEQFYTRQVCLDLTVTVNASVELTRVDALPMHGKIPQPLWERLGGSTRGKEDEYCLVCMDLRNAWPSHMAVRLEGEDGLVVDEYVLPGKTSRVAIPVRRIYLEEAHESIPSLNPSRNRQFVVSTSKISPEMERANREAFWYREKILDNVKATWRTTSVPKRSGAVELRNIRLTSRMIEAIKVDEVDINIRVEDPSEPDGGARKVAYVDDFMALRVDIRNRTSKSIFPLVRLIPALCHRPMNVALDHTRKFAWNGTLQQLLPELPGNSATSFSMGVTALCRGEFELTASVEEVQTFAEGSKDGAARQRQRRMWHSRRPWTLTVKDRD</sequence>
<feature type="domain" description="Trs120/TRAPPC9 fourth Ig-like" evidence="8">
    <location>
        <begin position="1272"/>
        <end position="1409"/>
    </location>
</feature>
<comment type="subcellular location">
    <subcellularLocation>
        <location evidence="1">Golgi apparatus</location>
    </subcellularLocation>
</comment>
<accession>A0A9P8SMJ4</accession>
<dbReference type="InterPro" id="IPR058563">
    <property type="entry name" value="Trs120_TRAPPC9_N"/>
</dbReference>
<feature type="compositionally biased region" description="Polar residues" evidence="3">
    <location>
        <begin position="292"/>
        <end position="301"/>
    </location>
</feature>
<keyword evidence="2" id="KW-0333">Golgi apparatus</keyword>
<evidence type="ECO:0000313" key="10">
    <source>
        <dbReference type="Proteomes" id="UP000824596"/>
    </source>
</evidence>
<dbReference type="Pfam" id="PF26283">
    <property type="entry name" value="Ig_TRAPPC9-Trs120_4th"/>
    <property type="match status" value="1"/>
</dbReference>
<keyword evidence="10" id="KW-1185">Reference proteome</keyword>
<dbReference type="Pfam" id="PF08626">
    <property type="entry name" value="TRAPPC9-Trs120"/>
    <property type="match status" value="1"/>
</dbReference>
<evidence type="ECO:0000313" key="9">
    <source>
        <dbReference type="EMBL" id="KAH0968071.1"/>
    </source>
</evidence>
<dbReference type="PANTHER" id="PTHR21512:SF5">
    <property type="entry name" value="TRAFFICKING PROTEIN PARTICLE COMPLEX SUBUNIT 9"/>
    <property type="match status" value="1"/>
</dbReference>
<dbReference type="EMBL" id="JAIZPD010000001">
    <property type="protein sequence ID" value="KAH0968071.1"/>
    <property type="molecule type" value="Genomic_DNA"/>
</dbReference>
<dbReference type="Pfam" id="PF26280">
    <property type="entry name" value="Ig_TRAPPC9-Trs120_2nd"/>
    <property type="match status" value="1"/>
</dbReference>
<protein>
    <submittedName>
        <fullName evidence="9">Transport protein</fullName>
    </submittedName>
</protein>
<name>A0A9P8SMJ4_9HYPO</name>
<evidence type="ECO:0000256" key="3">
    <source>
        <dbReference type="SAM" id="MobiDB-lite"/>
    </source>
</evidence>
<dbReference type="RefSeq" id="XP_044725584.1">
    <property type="nucleotide sequence ID" value="XM_044859184.1"/>
</dbReference>
<proteinExistence type="predicted"/>
<evidence type="ECO:0000259" key="5">
    <source>
        <dbReference type="Pfam" id="PF26251"/>
    </source>
</evidence>
<organism evidence="9 10">
    <name type="scientific">Hirsutella rhossiliensis</name>
    <dbReference type="NCBI Taxonomy" id="111463"/>
    <lineage>
        <taxon>Eukaryota</taxon>
        <taxon>Fungi</taxon>
        <taxon>Dikarya</taxon>
        <taxon>Ascomycota</taxon>
        <taxon>Pezizomycotina</taxon>
        <taxon>Sordariomycetes</taxon>
        <taxon>Hypocreomycetidae</taxon>
        <taxon>Hypocreales</taxon>
        <taxon>Ophiocordycipitaceae</taxon>
        <taxon>Hirsutella</taxon>
    </lineage>
</organism>
<feature type="domain" description="Trs120/TRAPPC9 N-terminal" evidence="4">
    <location>
        <begin position="6"/>
        <end position="418"/>
    </location>
</feature>
<dbReference type="OrthoDB" id="27962at2759"/>
<evidence type="ECO:0000259" key="6">
    <source>
        <dbReference type="Pfam" id="PF26254"/>
    </source>
</evidence>
<evidence type="ECO:0000259" key="7">
    <source>
        <dbReference type="Pfam" id="PF26282"/>
    </source>
</evidence>
<dbReference type="Pfam" id="PF26282">
    <property type="entry name" value="Ig_TRAPPC9-Trs120_3rd"/>
    <property type="match status" value="1"/>
</dbReference>
<evidence type="ECO:0000256" key="1">
    <source>
        <dbReference type="ARBA" id="ARBA00004555"/>
    </source>
</evidence>
<evidence type="ECO:0000259" key="8">
    <source>
        <dbReference type="Pfam" id="PF26283"/>
    </source>
</evidence>
<evidence type="ECO:0000256" key="2">
    <source>
        <dbReference type="ARBA" id="ARBA00023034"/>
    </source>
</evidence>
<dbReference type="InterPro" id="IPR058567">
    <property type="entry name" value="Ig_TRAPPC9_Trs120_3rd"/>
</dbReference>
<feature type="domain" description="Trs120/TRAPPC9 first Ig-like" evidence="6">
    <location>
        <begin position="776"/>
        <end position="958"/>
    </location>
</feature>
<evidence type="ECO:0000259" key="4">
    <source>
        <dbReference type="Pfam" id="PF08626"/>
    </source>
</evidence>
<dbReference type="Pfam" id="PF26251">
    <property type="entry name" value="TPR_TRAPPC9-Trs120"/>
    <property type="match status" value="1"/>
</dbReference>
<comment type="caution">
    <text evidence="9">The sequence shown here is derived from an EMBL/GenBank/DDBJ whole genome shotgun (WGS) entry which is preliminary data.</text>
</comment>
<dbReference type="InterPro" id="IPR013935">
    <property type="entry name" value="Trs120_TRAPPC9"/>
</dbReference>
<feature type="region of interest" description="Disordered" evidence="3">
    <location>
        <begin position="243"/>
        <end position="348"/>
    </location>
</feature>
<reference evidence="9" key="1">
    <citation type="submission" date="2021-09" db="EMBL/GenBank/DDBJ databases">
        <title>A high-quality genome of the endoparasitic fungus Hirsutella rhossiliensis with a comparison of Hirsutella genomes reveals transposable elements contributing to genome size variation.</title>
        <authorList>
            <person name="Lin R."/>
            <person name="Jiao Y."/>
            <person name="Sun X."/>
            <person name="Ling J."/>
            <person name="Xie B."/>
            <person name="Cheng X."/>
        </authorList>
    </citation>
    <scope>NUCLEOTIDE SEQUENCE</scope>
    <source>
        <strain evidence="9">HR02</strain>
    </source>
</reference>
<dbReference type="InterPro" id="IPR058565">
    <property type="entry name" value="Ig_TRAPPC9_Trs120_1st"/>
</dbReference>
<dbReference type="Proteomes" id="UP000824596">
    <property type="component" value="Unassembled WGS sequence"/>
</dbReference>
<gene>
    <name evidence="9" type="ORF">HRG_00713</name>
</gene>
<dbReference type="InterPro" id="IPR058564">
    <property type="entry name" value="TPR_TRAPPC9_Trs120"/>
</dbReference>
<feature type="domain" description="Trs120/TRAPPC9 third Ig-like" evidence="7">
    <location>
        <begin position="1108"/>
        <end position="1268"/>
    </location>
</feature>